<feature type="chain" id="PRO_5017694301" description="Right-handed parallel beta-helix repeat-containing protein" evidence="1">
    <location>
        <begin position="23"/>
        <end position="609"/>
    </location>
</feature>
<reference evidence="2 3" key="1">
    <citation type="submission" date="2018-08" db="EMBL/GenBank/DDBJ databases">
        <title>Wenzhouxiangella salilacus sp. nov., a novel bacterium isolated from a saline lake in Xinjiang Province, China.</title>
        <authorList>
            <person name="Han S."/>
        </authorList>
    </citation>
    <scope>NUCLEOTIDE SEQUENCE [LARGE SCALE GENOMIC DNA]</scope>
    <source>
        <strain evidence="2 3">XDB06</strain>
    </source>
</reference>
<name>A0A3E1KD44_9GAMM</name>
<keyword evidence="3" id="KW-1185">Reference proteome</keyword>
<feature type="signal peptide" evidence="1">
    <location>
        <begin position="1"/>
        <end position="22"/>
    </location>
</feature>
<organism evidence="2 3">
    <name type="scientific">Wenzhouxiangella sediminis</name>
    <dbReference type="NCBI Taxonomy" id="1792836"/>
    <lineage>
        <taxon>Bacteria</taxon>
        <taxon>Pseudomonadati</taxon>
        <taxon>Pseudomonadota</taxon>
        <taxon>Gammaproteobacteria</taxon>
        <taxon>Chromatiales</taxon>
        <taxon>Wenzhouxiangellaceae</taxon>
        <taxon>Wenzhouxiangella</taxon>
    </lineage>
</organism>
<dbReference type="InterPro" id="IPR012334">
    <property type="entry name" value="Pectin_lyas_fold"/>
</dbReference>
<dbReference type="OrthoDB" id="236566at2"/>
<dbReference type="Gene3D" id="2.160.20.10">
    <property type="entry name" value="Single-stranded right-handed beta-helix, Pectin lyase-like"/>
    <property type="match status" value="1"/>
</dbReference>
<dbReference type="Proteomes" id="UP000260351">
    <property type="component" value="Unassembled WGS sequence"/>
</dbReference>
<evidence type="ECO:0000256" key="1">
    <source>
        <dbReference type="SAM" id="SignalP"/>
    </source>
</evidence>
<evidence type="ECO:0008006" key="4">
    <source>
        <dbReference type="Google" id="ProtNLM"/>
    </source>
</evidence>
<comment type="caution">
    <text evidence="2">The sequence shown here is derived from an EMBL/GenBank/DDBJ whole genome shotgun (WGS) entry which is preliminary data.</text>
</comment>
<dbReference type="RefSeq" id="WP_116649123.1">
    <property type="nucleotide sequence ID" value="NZ_QUZK01000002.1"/>
</dbReference>
<gene>
    <name evidence="2" type="ORF">DZC52_00300</name>
</gene>
<protein>
    <recommendedName>
        <fullName evidence="4">Right-handed parallel beta-helix repeat-containing protein</fullName>
    </recommendedName>
</protein>
<sequence>MNRFHATRLLAGLLLICSVPLAAQSIHTVGPDANCDFASAQSAIDAADDGDTIRLMAGPAGSGFVVAGKALTLIGGRNNCSSGLGSGFTTFDQQGSGLVAEVLYNAAPEEPLKRVTLENLIIRGGGSFGYFSGGMLIRGTPNRLVVELNNVQVIENSRTDATDHGAGIRVLTTRDAAPSPRGIMLTIDDRSLIANNQTAGKGGGIYCESTHDTSDLPFLVFVGTGLISGNEAGSHGGGVAVNGCRGVALRNGGPVALFFPSGGIVNNTAGGRGGGLYVENGGSATILNRSEHAAVIAGNEAANGGGISVTDSGSLVTVNDAYVIGNRANFGGGLDVRDGARLFMTLAQPCRDPVIGDGQIQYLPCSVLADNEAIGGGALQVGGPSEVHLAGTILRGNQATSSDSNGGGSAVRATNSTIYADDPTEVRIEGALVHGNVGSSLFRASNAIDLQLRFTTVDDNQTPVLFQNAAATGQTTAVRVQSSILRGTTWRSDSGVGAISLSLDCVLGDALPAATGADSLIAYSGGIDPRFIDADRTNYRLRPDSPAIDYCDDRHEVPRRDLDYNPRGLTWDGPPLFPAPEGGLGPWDLGAYESPAAQVDLLFGDRFDQ</sequence>
<dbReference type="AlphaFoldDB" id="A0A3E1KD44"/>
<dbReference type="EMBL" id="QUZK01000002">
    <property type="protein sequence ID" value="RFF33037.1"/>
    <property type="molecule type" value="Genomic_DNA"/>
</dbReference>
<dbReference type="SUPFAM" id="SSF51126">
    <property type="entry name" value="Pectin lyase-like"/>
    <property type="match status" value="2"/>
</dbReference>
<evidence type="ECO:0000313" key="2">
    <source>
        <dbReference type="EMBL" id="RFF33037.1"/>
    </source>
</evidence>
<proteinExistence type="predicted"/>
<accession>A0A3E1KD44</accession>
<evidence type="ECO:0000313" key="3">
    <source>
        <dbReference type="Proteomes" id="UP000260351"/>
    </source>
</evidence>
<keyword evidence="1" id="KW-0732">Signal</keyword>
<dbReference type="InterPro" id="IPR011050">
    <property type="entry name" value="Pectin_lyase_fold/virulence"/>
</dbReference>